<dbReference type="GO" id="GO:0030198">
    <property type="term" value="P:extracellular matrix organization"/>
    <property type="evidence" value="ECO:0007669"/>
    <property type="project" value="TreeGrafter"/>
</dbReference>
<organism evidence="2">
    <name type="scientific">Enterocloster bolteae</name>
    <dbReference type="NCBI Taxonomy" id="208479"/>
    <lineage>
        <taxon>Bacteria</taxon>
        <taxon>Bacillati</taxon>
        <taxon>Bacillota</taxon>
        <taxon>Clostridia</taxon>
        <taxon>Lachnospirales</taxon>
        <taxon>Lachnospiraceae</taxon>
        <taxon>Enterocloster</taxon>
    </lineage>
</organism>
<dbReference type="EMBL" id="CACRTF010000010">
    <property type="protein sequence ID" value="VYT07312.1"/>
    <property type="molecule type" value="Genomic_DNA"/>
</dbReference>
<dbReference type="GO" id="GO:0031012">
    <property type="term" value="C:extracellular matrix"/>
    <property type="evidence" value="ECO:0007669"/>
    <property type="project" value="TreeGrafter"/>
</dbReference>
<dbReference type="PANTHER" id="PTHR24023">
    <property type="entry name" value="COLLAGEN ALPHA"/>
    <property type="match status" value="1"/>
</dbReference>
<gene>
    <name evidence="2" type="ORF">CBLFYP116_01764</name>
</gene>
<sequence>MRYDYTNSMNRGDYPYGESNEYCENDNRYTDPMSTNPNPFCGGCCQGPTGPTGPRGCPGLPGPMGPRGCPGSQGITGPTGAMGPQGYVGPTGPMGPTGPAGQAGPAGTTGSTGPMGPAGPMGVTGATGPAGVTGATGPTGVTGATGPTGPAANTNSACCGCKEQLRNIIQQIITLYPNNDLLVTLESGDAVVGRPGSLILGPNGRTGVFEVTNPQNFPQYLPICSIDTIQINNAVYNNAIVYLPEPVPAPTDCYADCDTIIRSLLPVGTDANITTSTQTPTVGTVIENEYGMIVLANEAANNVTFISSCNIDLFYV</sequence>
<dbReference type="GO" id="GO:0005615">
    <property type="term" value="C:extracellular space"/>
    <property type="evidence" value="ECO:0007669"/>
    <property type="project" value="TreeGrafter"/>
</dbReference>
<feature type="compositionally biased region" description="Low complexity" evidence="1">
    <location>
        <begin position="97"/>
        <end position="152"/>
    </location>
</feature>
<accession>A0A6N2TRH0</accession>
<feature type="region of interest" description="Disordered" evidence="1">
    <location>
        <begin position="89"/>
        <end position="153"/>
    </location>
</feature>
<dbReference type="Pfam" id="PF01391">
    <property type="entry name" value="Collagen"/>
    <property type="match status" value="1"/>
</dbReference>
<reference evidence="2" key="1">
    <citation type="submission" date="2019-11" db="EMBL/GenBank/DDBJ databases">
        <authorList>
            <person name="Feng L."/>
        </authorList>
    </citation>
    <scope>NUCLEOTIDE SEQUENCE</scope>
    <source>
        <strain evidence="2">CbolteaeLFYP116</strain>
    </source>
</reference>
<evidence type="ECO:0000313" key="2">
    <source>
        <dbReference type="EMBL" id="VYT07312.1"/>
    </source>
</evidence>
<name>A0A6N2TRH0_9FIRM</name>
<dbReference type="GeneID" id="88505055"/>
<dbReference type="PANTHER" id="PTHR24023:SF1095">
    <property type="entry name" value="EGF-LIKE DOMAIN-CONTAINING PROTEIN"/>
    <property type="match status" value="1"/>
</dbReference>
<protein>
    <submittedName>
        <fullName evidence="2">Collagen triple helix repeat (20 copies)</fullName>
    </submittedName>
</protein>
<dbReference type="InterPro" id="IPR050149">
    <property type="entry name" value="Collagen_superfamily"/>
</dbReference>
<proteinExistence type="predicted"/>
<dbReference type="AlphaFoldDB" id="A0A6N2TRH0"/>
<dbReference type="InterPro" id="IPR008160">
    <property type="entry name" value="Collagen"/>
</dbReference>
<keyword evidence="2" id="KW-0176">Collagen</keyword>
<dbReference type="GO" id="GO:0030020">
    <property type="term" value="F:extracellular matrix structural constituent conferring tensile strength"/>
    <property type="evidence" value="ECO:0007669"/>
    <property type="project" value="TreeGrafter"/>
</dbReference>
<evidence type="ECO:0000256" key="1">
    <source>
        <dbReference type="SAM" id="MobiDB-lite"/>
    </source>
</evidence>
<dbReference type="RefSeq" id="WP_002574713.1">
    <property type="nucleotide sequence ID" value="NZ_CACRTF010000010.1"/>
</dbReference>